<evidence type="ECO:0000259" key="8">
    <source>
        <dbReference type="PROSITE" id="PS51192"/>
    </source>
</evidence>
<dbReference type="GO" id="GO:1990904">
    <property type="term" value="C:ribonucleoprotein complex"/>
    <property type="evidence" value="ECO:0007669"/>
    <property type="project" value="UniProtKB-ARBA"/>
</dbReference>
<evidence type="ECO:0000256" key="4">
    <source>
        <dbReference type="ARBA" id="ARBA00022806"/>
    </source>
</evidence>
<dbReference type="InterPro" id="IPR007502">
    <property type="entry name" value="Helicase-assoc_dom"/>
</dbReference>
<dbReference type="CDD" id="cd18791">
    <property type="entry name" value="SF2_C_RHA"/>
    <property type="match status" value="1"/>
</dbReference>
<organism evidence="10 11">
    <name type="scientific">Venturia effusa</name>
    <dbReference type="NCBI Taxonomy" id="50376"/>
    <lineage>
        <taxon>Eukaryota</taxon>
        <taxon>Fungi</taxon>
        <taxon>Dikarya</taxon>
        <taxon>Ascomycota</taxon>
        <taxon>Pezizomycotina</taxon>
        <taxon>Dothideomycetes</taxon>
        <taxon>Pleosporomycetidae</taxon>
        <taxon>Venturiales</taxon>
        <taxon>Venturiaceae</taxon>
        <taxon>Venturia</taxon>
    </lineage>
</organism>
<dbReference type="InterPro" id="IPR014001">
    <property type="entry name" value="Helicase_ATP-bd"/>
</dbReference>
<comment type="catalytic activity">
    <reaction evidence="6">
        <text>ATP + H2O = ADP + phosphate + H(+)</text>
        <dbReference type="Rhea" id="RHEA:13065"/>
        <dbReference type="ChEBI" id="CHEBI:15377"/>
        <dbReference type="ChEBI" id="CHEBI:15378"/>
        <dbReference type="ChEBI" id="CHEBI:30616"/>
        <dbReference type="ChEBI" id="CHEBI:43474"/>
        <dbReference type="ChEBI" id="CHEBI:456216"/>
        <dbReference type="EC" id="3.6.4.13"/>
    </reaction>
</comment>
<dbReference type="PROSITE" id="PS51194">
    <property type="entry name" value="HELICASE_CTER"/>
    <property type="match status" value="1"/>
</dbReference>
<dbReference type="PROSITE" id="PS00690">
    <property type="entry name" value="DEAH_ATP_HELICASE"/>
    <property type="match status" value="1"/>
</dbReference>
<dbReference type="FunFam" id="3.40.50.300:FF:000145">
    <property type="entry name" value="probable ATP-dependent RNA helicase DHX40"/>
    <property type="match status" value="1"/>
</dbReference>
<dbReference type="GO" id="GO:0003725">
    <property type="term" value="F:double-stranded RNA binding"/>
    <property type="evidence" value="ECO:0007669"/>
    <property type="project" value="TreeGrafter"/>
</dbReference>
<dbReference type="CDD" id="cd17917">
    <property type="entry name" value="DEXHc_RHA-like"/>
    <property type="match status" value="1"/>
</dbReference>
<evidence type="ECO:0000256" key="6">
    <source>
        <dbReference type="ARBA" id="ARBA00047984"/>
    </source>
</evidence>
<keyword evidence="5" id="KW-0067">ATP-binding</keyword>
<feature type="region of interest" description="Disordered" evidence="7">
    <location>
        <begin position="1"/>
        <end position="126"/>
    </location>
</feature>
<keyword evidence="3" id="KW-0378">Hydrolase</keyword>
<dbReference type="SMART" id="SM00487">
    <property type="entry name" value="DEXDc"/>
    <property type="match status" value="1"/>
</dbReference>
<dbReference type="Pfam" id="PF04408">
    <property type="entry name" value="WHD_HA2"/>
    <property type="match status" value="1"/>
</dbReference>
<feature type="compositionally biased region" description="Basic and acidic residues" evidence="7">
    <location>
        <begin position="1"/>
        <end position="11"/>
    </location>
</feature>
<reference evidence="10 11" key="1">
    <citation type="submission" date="2019-07" db="EMBL/GenBank/DDBJ databases">
        <title>Finished genome of Venturia effusa.</title>
        <authorList>
            <person name="Young C.A."/>
            <person name="Cox M.P."/>
            <person name="Ganley A.R.D."/>
            <person name="David W.J."/>
        </authorList>
    </citation>
    <scope>NUCLEOTIDE SEQUENCE [LARGE SCALE GENOMIC DNA]</scope>
    <source>
        <strain evidence="11">albino</strain>
    </source>
</reference>
<feature type="domain" description="Helicase C-terminal" evidence="9">
    <location>
        <begin position="389"/>
        <end position="566"/>
    </location>
</feature>
<dbReference type="InterPro" id="IPR049945">
    <property type="entry name" value="AAA_22"/>
</dbReference>
<feature type="compositionally biased region" description="Basic and acidic residues" evidence="7">
    <location>
        <begin position="92"/>
        <end position="104"/>
    </location>
</feature>
<dbReference type="GO" id="GO:0003724">
    <property type="term" value="F:RNA helicase activity"/>
    <property type="evidence" value="ECO:0007669"/>
    <property type="project" value="UniProtKB-EC"/>
</dbReference>
<dbReference type="Gene3D" id="3.40.50.300">
    <property type="entry name" value="P-loop containing nucleotide triphosphate hydrolases"/>
    <property type="match status" value="2"/>
</dbReference>
<dbReference type="SMART" id="SM00847">
    <property type="entry name" value="HA2"/>
    <property type="match status" value="1"/>
</dbReference>
<feature type="region of interest" description="Disordered" evidence="7">
    <location>
        <begin position="307"/>
        <end position="347"/>
    </location>
</feature>
<protein>
    <recommendedName>
        <fullName evidence="1">RNA helicase</fullName>
        <ecNumber evidence="1">3.6.4.13</ecNumber>
    </recommendedName>
</protein>
<accession>A0A517L781</accession>
<keyword evidence="4" id="KW-0347">Helicase</keyword>
<feature type="region of interest" description="Disordered" evidence="7">
    <location>
        <begin position="821"/>
        <end position="847"/>
    </location>
</feature>
<dbReference type="Proteomes" id="UP000316270">
    <property type="component" value="Chromosome 6"/>
</dbReference>
<proteinExistence type="predicted"/>
<feature type="domain" description="Helicase ATP-binding" evidence="8">
    <location>
        <begin position="143"/>
        <end position="316"/>
    </location>
</feature>
<evidence type="ECO:0000259" key="9">
    <source>
        <dbReference type="PROSITE" id="PS51194"/>
    </source>
</evidence>
<sequence>MPERVHIRFDEDPVIEEPVQIAPDPVESKTQSKKRKRAEKNGTLEPPAKKIISQVTQQNGTESVVASPAKAELAANKRPNGRERQTYAQKRAQREAQAQEERAKLQASAPQNTTHKSLSDRSKELSKTRAELPIWNHKDRIRQSLRHDKNVMLLVGETGSGKSTQVPQFLLNEPWCRGTIAITQPRRVAAVSLARRVAEEMGTPLGSASPASKVGYSVRFDTSVSPCTKIKFLTEGMLLQEMLRDPSLRQYSAVVVDEVHERSVNVDLILGFLRNLLNSDQKGRKGKPLKVVVMSATADVESLFNFFNPDPTPNNSSKEVEDDEKMLEENSDDGDLGKGSATSTSQLPAELERLAKTSKSVSICHIEGRQYPVQTTYLPMPVQDFVEAALKKIFLIHQKEPLPGDLLVFLTGQDTIEGLERLVNEYAASMDTRFPKILTLPLFAAMPQAAQHKIFQPAPPKTRKVILSTNIAETSVTVPGVRYVIDSGKVKIKQFRNRLGLDSLLVKPVSQSSAIQRKGRAGREGPGQCHRLFTEKDYHELQKTTTPEILRCDLAQAIITMMSRGVDDVFNFPFLDKPPREAIEKAYFQLLELGALDENGRINEVGQTIAKLPLTPSLGRVLVEAARPDKDCILDVIDIVACLSVENIFLQVHTEEKKEEADISRKELMRRDGDHLTMLATVKAYAAERTDRKAWAEKYFISHRAMQNVIDIRKQLFSQCKQLKLLPESATLDDTDDTMLSEAHNERILQSLLAGFASNTARLMPDGSYKTLSGSQTVAIHPSSTLFGKKVEAIMFTEFVFTNKSYARNELQYLEGHFAGIDVGPSEDEEDDEDDTEPDGGFLAHNGQSYGFASHVLTAQGDHLADEADDDGFDDRGELG</sequence>
<dbReference type="PROSITE" id="PS51192">
    <property type="entry name" value="HELICASE_ATP_BIND_1"/>
    <property type="match status" value="1"/>
</dbReference>
<dbReference type="InterPro" id="IPR001650">
    <property type="entry name" value="Helicase_C-like"/>
</dbReference>
<evidence type="ECO:0000256" key="5">
    <source>
        <dbReference type="ARBA" id="ARBA00022840"/>
    </source>
</evidence>
<dbReference type="GO" id="GO:0016887">
    <property type="term" value="F:ATP hydrolysis activity"/>
    <property type="evidence" value="ECO:0007669"/>
    <property type="project" value="InterPro"/>
</dbReference>
<dbReference type="SUPFAM" id="SSF52540">
    <property type="entry name" value="P-loop containing nucleoside triphosphate hydrolases"/>
    <property type="match status" value="1"/>
</dbReference>
<dbReference type="Pfam" id="PF00271">
    <property type="entry name" value="Helicase_C"/>
    <property type="match status" value="1"/>
</dbReference>
<evidence type="ECO:0000256" key="3">
    <source>
        <dbReference type="ARBA" id="ARBA00022801"/>
    </source>
</evidence>
<feature type="compositionally biased region" description="Polar residues" evidence="7">
    <location>
        <begin position="53"/>
        <end position="64"/>
    </location>
</feature>
<evidence type="ECO:0000256" key="7">
    <source>
        <dbReference type="SAM" id="MobiDB-lite"/>
    </source>
</evidence>
<keyword evidence="2" id="KW-0547">Nucleotide-binding</keyword>
<evidence type="ECO:0000313" key="10">
    <source>
        <dbReference type="EMBL" id="QDS71498.1"/>
    </source>
</evidence>
<dbReference type="InterPro" id="IPR048333">
    <property type="entry name" value="HA2_WH"/>
</dbReference>
<feature type="compositionally biased region" description="Acidic residues" evidence="7">
    <location>
        <begin position="320"/>
        <end position="334"/>
    </location>
</feature>
<dbReference type="PANTHER" id="PTHR18934:SF118">
    <property type="entry name" value="ATP-DEPENDENT RNA HELICASE DHX33"/>
    <property type="match status" value="1"/>
</dbReference>
<dbReference type="InterPro" id="IPR011709">
    <property type="entry name" value="DEAD-box_helicase_OB_fold"/>
</dbReference>
<evidence type="ECO:0000256" key="1">
    <source>
        <dbReference type="ARBA" id="ARBA00012552"/>
    </source>
</evidence>
<evidence type="ECO:0000313" key="11">
    <source>
        <dbReference type="Proteomes" id="UP000316270"/>
    </source>
</evidence>
<dbReference type="InterPro" id="IPR002464">
    <property type="entry name" value="DNA/RNA_helicase_DEAH_CS"/>
</dbReference>
<dbReference type="PANTHER" id="PTHR18934">
    <property type="entry name" value="ATP-DEPENDENT RNA HELICASE"/>
    <property type="match status" value="1"/>
</dbReference>
<gene>
    <name evidence="10" type="ORF">FKW77_004625</name>
</gene>
<name>A0A517L781_9PEZI</name>
<dbReference type="EC" id="3.6.4.13" evidence="1"/>
<dbReference type="GO" id="GO:0005524">
    <property type="term" value="F:ATP binding"/>
    <property type="evidence" value="ECO:0007669"/>
    <property type="project" value="UniProtKB-KW"/>
</dbReference>
<dbReference type="STRING" id="50376.A0A517L781"/>
<dbReference type="EMBL" id="CP042190">
    <property type="protein sequence ID" value="QDS71498.1"/>
    <property type="molecule type" value="Genomic_DNA"/>
</dbReference>
<dbReference type="SMART" id="SM00490">
    <property type="entry name" value="HELICc"/>
    <property type="match status" value="1"/>
</dbReference>
<keyword evidence="11" id="KW-1185">Reference proteome</keyword>
<feature type="compositionally biased region" description="Basic and acidic residues" evidence="7">
    <location>
        <begin position="117"/>
        <end position="126"/>
    </location>
</feature>
<feature type="compositionally biased region" description="Acidic residues" evidence="7">
    <location>
        <begin position="825"/>
        <end position="838"/>
    </location>
</feature>
<dbReference type="Pfam" id="PF07717">
    <property type="entry name" value="OB_NTP_bind"/>
    <property type="match status" value="1"/>
</dbReference>
<dbReference type="Gene3D" id="1.20.120.1080">
    <property type="match status" value="1"/>
</dbReference>
<evidence type="ECO:0000256" key="2">
    <source>
        <dbReference type="ARBA" id="ARBA00022741"/>
    </source>
</evidence>
<dbReference type="Pfam" id="PF21010">
    <property type="entry name" value="HA2_C"/>
    <property type="match status" value="1"/>
</dbReference>
<dbReference type="GO" id="GO:0045943">
    <property type="term" value="P:positive regulation of transcription by RNA polymerase I"/>
    <property type="evidence" value="ECO:0007669"/>
    <property type="project" value="TreeGrafter"/>
</dbReference>
<dbReference type="GO" id="GO:0005730">
    <property type="term" value="C:nucleolus"/>
    <property type="evidence" value="ECO:0007669"/>
    <property type="project" value="TreeGrafter"/>
</dbReference>
<dbReference type="AlphaFoldDB" id="A0A517L781"/>
<dbReference type="Pfam" id="PF13401">
    <property type="entry name" value="AAA_22"/>
    <property type="match status" value="1"/>
</dbReference>
<dbReference type="InterPro" id="IPR027417">
    <property type="entry name" value="P-loop_NTPase"/>
</dbReference>
<dbReference type="OrthoDB" id="10253254at2759"/>
<feature type="region of interest" description="Disordered" evidence="7">
    <location>
        <begin position="861"/>
        <end position="880"/>
    </location>
</feature>